<accession>A0A4Z1JU94</accession>
<evidence type="ECO:0000313" key="2">
    <source>
        <dbReference type="Proteomes" id="UP000297229"/>
    </source>
</evidence>
<dbReference type="Proteomes" id="UP000297229">
    <property type="component" value="Unassembled WGS sequence"/>
</dbReference>
<keyword evidence="2" id="KW-1185">Reference proteome</keyword>
<gene>
    <name evidence="1" type="ORF">BELL_0120g00010</name>
</gene>
<dbReference type="AlphaFoldDB" id="A0A4Z1JU94"/>
<name>A0A4Z1JU94_9HELO</name>
<evidence type="ECO:0000313" key="1">
    <source>
        <dbReference type="EMBL" id="TGO77148.1"/>
    </source>
</evidence>
<dbReference type="EMBL" id="PQXM01000119">
    <property type="protein sequence ID" value="TGO77148.1"/>
    <property type="molecule type" value="Genomic_DNA"/>
</dbReference>
<reference evidence="1 2" key="1">
    <citation type="submission" date="2017-12" db="EMBL/GenBank/DDBJ databases">
        <title>Comparative genomics of Botrytis spp.</title>
        <authorList>
            <person name="Valero-Jimenez C.A."/>
            <person name="Tapia P."/>
            <person name="Veloso J."/>
            <person name="Silva-Moreno E."/>
            <person name="Staats M."/>
            <person name="Valdes J.H."/>
            <person name="Van Kan J.A.L."/>
        </authorList>
    </citation>
    <scope>NUCLEOTIDE SEQUENCE [LARGE SCALE GENOMIC DNA]</scope>
    <source>
        <strain evidence="1 2">Be9601</strain>
    </source>
</reference>
<proteinExistence type="predicted"/>
<organism evidence="1 2">
    <name type="scientific">Botrytis elliptica</name>
    <dbReference type="NCBI Taxonomy" id="278938"/>
    <lineage>
        <taxon>Eukaryota</taxon>
        <taxon>Fungi</taxon>
        <taxon>Dikarya</taxon>
        <taxon>Ascomycota</taxon>
        <taxon>Pezizomycotina</taxon>
        <taxon>Leotiomycetes</taxon>
        <taxon>Helotiales</taxon>
        <taxon>Sclerotiniaceae</taxon>
        <taxon>Botrytis</taxon>
    </lineage>
</organism>
<sequence>MGLSISRNVERRRQMDPISTPRIPSFQRAQSTKRHRSDGLWKFPSKVRAIIFFYALYDSWHGKPPNFLKALRGDCGLYFEALPIFYKHNEYVLSRWRVVRPPYGLGFLRRVQNLRMRINLRKVRYVKLNHVEQVATEREGLLQAVDLFLPEPSNRLCFSLVDTWPLPRRHPPTFSLAESINMYVSYAERLETIRQCFERYRQKLAEKPQYECHPAPILSITFEEGHMRRSGLIIHHLLEYLRFYIPMKDQRLATVNSSGPTTWEWETEWGNDLMKQFKSAHSGKKRRKWHLPSTIRETLEKDHELWVQHCLDNSKRYRLPELH</sequence>
<protein>
    <submittedName>
        <fullName evidence="1">Uncharacterized protein</fullName>
    </submittedName>
</protein>
<comment type="caution">
    <text evidence="1">The sequence shown here is derived from an EMBL/GenBank/DDBJ whole genome shotgun (WGS) entry which is preliminary data.</text>
</comment>